<dbReference type="STRING" id="632955.GCA_000829675_03330"/>
<dbReference type="InterPro" id="IPR025395">
    <property type="entry name" value="Phage_tail_terminator-like"/>
</dbReference>
<dbReference type="RefSeq" id="WP_016657051.1">
    <property type="nucleotide sequence ID" value="NZ_KE340353.1"/>
</dbReference>
<proteinExistence type="predicted"/>
<dbReference type="Pfam" id="PF13554">
    <property type="entry name" value="Phage_tail_terminator_5"/>
    <property type="match status" value="1"/>
</dbReference>
<dbReference type="AlphaFoldDB" id="S3MVU8"/>
<dbReference type="OrthoDB" id="6649503at2"/>
<dbReference type="Proteomes" id="UP000014568">
    <property type="component" value="Unassembled WGS sequence"/>
</dbReference>
<name>S3MVU8_9GAMM</name>
<dbReference type="EMBL" id="ATGI01000032">
    <property type="protein sequence ID" value="EPF71622.1"/>
    <property type="molecule type" value="Genomic_DNA"/>
</dbReference>
<reference evidence="1 2" key="1">
    <citation type="submission" date="2013-06" db="EMBL/GenBank/DDBJ databases">
        <title>The Genome Sequence of Acinetobacter rudis CIP 110305.</title>
        <authorList>
            <consortium name="The Broad Institute Genome Sequencing Platform"/>
            <consortium name="The Broad Institute Genome Sequencing Center for Infectious Disease"/>
            <person name="Cerqueira G."/>
            <person name="Feldgarden M."/>
            <person name="Courvalin P."/>
            <person name="Perichon B."/>
            <person name="Grillot-Courvalin C."/>
            <person name="Clermont D."/>
            <person name="Rocha E."/>
            <person name="Yoon E.-J."/>
            <person name="Nemec A."/>
            <person name="Young S.K."/>
            <person name="Zeng Q."/>
            <person name="Gargeya S."/>
            <person name="Fitzgerald M."/>
            <person name="Abouelleil A."/>
            <person name="Alvarado L."/>
            <person name="Berlin A.M."/>
            <person name="Chapman S.B."/>
            <person name="Dewar J."/>
            <person name="Goldberg J."/>
            <person name="Griggs A."/>
            <person name="Gujja S."/>
            <person name="Hansen M."/>
            <person name="Howarth C."/>
            <person name="Imamovic A."/>
            <person name="Larimer J."/>
            <person name="McCowan C."/>
            <person name="Murphy C."/>
            <person name="Pearson M."/>
            <person name="Priest M."/>
            <person name="Roberts A."/>
            <person name="Saif S."/>
            <person name="Shea T."/>
            <person name="Sykes S."/>
            <person name="Wortman J."/>
            <person name="Nusbaum C."/>
            <person name="Birren B."/>
        </authorList>
    </citation>
    <scope>NUCLEOTIDE SEQUENCE [LARGE SCALE GENOMIC DNA]</scope>
    <source>
        <strain evidence="1 2">CIP 110305</strain>
    </source>
</reference>
<evidence type="ECO:0000313" key="1">
    <source>
        <dbReference type="EMBL" id="EPF71622.1"/>
    </source>
</evidence>
<evidence type="ECO:0000313" key="2">
    <source>
        <dbReference type="Proteomes" id="UP000014568"/>
    </source>
</evidence>
<accession>S3MVU8</accession>
<dbReference type="PATRIC" id="fig|421052.3.peg.2593"/>
<gene>
    <name evidence="1" type="ORF">F945_02655</name>
</gene>
<protein>
    <submittedName>
        <fullName evidence="1">Uncharacterized protein</fullName>
    </submittedName>
</protein>
<keyword evidence="2" id="KW-1185">Reference proteome</keyword>
<dbReference type="Gene3D" id="3.30.2000.20">
    <property type="match status" value="1"/>
</dbReference>
<dbReference type="HOGENOM" id="CLU_155032_0_0_6"/>
<organism evidence="1 2">
    <name type="scientific">Acinetobacter rudis CIP 110305</name>
    <dbReference type="NCBI Taxonomy" id="421052"/>
    <lineage>
        <taxon>Bacteria</taxon>
        <taxon>Pseudomonadati</taxon>
        <taxon>Pseudomonadota</taxon>
        <taxon>Gammaproteobacteria</taxon>
        <taxon>Moraxellales</taxon>
        <taxon>Moraxellaceae</taxon>
        <taxon>Acinetobacter</taxon>
    </lineage>
</organism>
<comment type="caution">
    <text evidence="1">The sequence shown here is derived from an EMBL/GenBank/DDBJ whole genome shotgun (WGS) entry which is preliminary data.</text>
</comment>
<sequence>MRDYDAKREMRKLVESFTSKGIKKEHFQFQNQLLEGGKHFTAPHNEIWAQVSFGGGDKRIVGLADKPCTRTTGMLFIQLFAPRNTGTDSGLIVAEKLAEHIQFYSIGGLELQASSVIEVPNNPDFYQVNVHTPYTVN</sequence>